<reference evidence="2 3" key="1">
    <citation type="journal article" date="2018" name="Front. Plant Sci.">
        <title>Red Clover (Trifolium pratense) and Zigzag Clover (T. medium) - A Picture of Genomic Similarities and Differences.</title>
        <authorList>
            <person name="Dluhosova J."/>
            <person name="Istvanek J."/>
            <person name="Nedelnik J."/>
            <person name="Repkova J."/>
        </authorList>
    </citation>
    <scope>NUCLEOTIDE SEQUENCE [LARGE SCALE GENOMIC DNA]</scope>
    <source>
        <strain evidence="3">cv. 10/8</strain>
        <tissue evidence="2">Leaf</tissue>
    </source>
</reference>
<evidence type="ECO:0000313" key="3">
    <source>
        <dbReference type="Proteomes" id="UP000265520"/>
    </source>
</evidence>
<feature type="compositionally biased region" description="Basic and acidic residues" evidence="1">
    <location>
        <begin position="191"/>
        <end position="202"/>
    </location>
</feature>
<comment type="caution">
    <text evidence="2">The sequence shown here is derived from an EMBL/GenBank/DDBJ whole genome shotgun (WGS) entry which is preliminary data.</text>
</comment>
<evidence type="ECO:0000313" key="2">
    <source>
        <dbReference type="EMBL" id="MCH90105.1"/>
    </source>
</evidence>
<gene>
    <name evidence="2" type="ORF">A2U01_0011012</name>
</gene>
<dbReference type="EMBL" id="LXQA010017595">
    <property type="protein sequence ID" value="MCH90105.1"/>
    <property type="molecule type" value="Genomic_DNA"/>
</dbReference>
<accession>A0A392MSV5</accession>
<feature type="compositionally biased region" description="Basic and acidic residues" evidence="1">
    <location>
        <begin position="216"/>
        <end position="239"/>
    </location>
</feature>
<dbReference type="Proteomes" id="UP000265520">
    <property type="component" value="Unassembled WGS sequence"/>
</dbReference>
<evidence type="ECO:0000256" key="1">
    <source>
        <dbReference type="SAM" id="MobiDB-lite"/>
    </source>
</evidence>
<proteinExistence type="predicted"/>
<feature type="non-terminal residue" evidence="2">
    <location>
        <position position="381"/>
    </location>
</feature>
<name>A0A392MSV5_9FABA</name>
<feature type="compositionally biased region" description="Polar residues" evidence="1">
    <location>
        <begin position="297"/>
        <end position="344"/>
    </location>
</feature>
<dbReference type="AlphaFoldDB" id="A0A392MSV5"/>
<feature type="compositionally biased region" description="Basic residues" evidence="1">
    <location>
        <begin position="240"/>
        <end position="258"/>
    </location>
</feature>
<protein>
    <submittedName>
        <fullName evidence="2">Uncharacterized protein</fullName>
    </submittedName>
</protein>
<feature type="region of interest" description="Disordered" evidence="1">
    <location>
        <begin position="183"/>
        <end position="350"/>
    </location>
</feature>
<sequence>MKETQRLLARIMFGSFFPREGWTDQLSWDHRHFIYFLTVGRKKNLAAYIFNHLCKTIRSAQNPAKKTPHIAYPRLLSEFFYQCALIDRIERHKHGIFWKNNGPHLLMGILWTKEPIPENPGVHFSNEPPDVILEYMRLMKAKGIIITGADIAKVSPEDKQKKRKRIVNVKQDKISEANTSCYTSASGAEAPEAKSTDEKKATETAATEDVGASVVKDSDKGKGHEATTTEIKPATEKNKGKAVKKPRTVKKRASKVQRKMVISDSEEIEEEQPVFKRKRIEPVQESTEAETDHEKAQPSSENMDTGADSGNSKSINDNVSVLQAQTRPISSPLNQPNPDSNNDIDPSLLQPINVIHPPQISDLPNITSDTDIDTVTDAVKL</sequence>
<keyword evidence="3" id="KW-1185">Reference proteome</keyword>
<organism evidence="2 3">
    <name type="scientific">Trifolium medium</name>
    <dbReference type="NCBI Taxonomy" id="97028"/>
    <lineage>
        <taxon>Eukaryota</taxon>
        <taxon>Viridiplantae</taxon>
        <taxon>Streptophyta</taxon>
        <taxon>Embryophyta</taxon>
        <taxon>Tracheophyta</taxon>
        <taxon>Spermatophyta</taxon>
        <taxon>Magnoliopsida</taxon>
        <taxon>eudicotyledons</taxon>
        <taxon>Gunneridae</taxon>
        <taxon>Pentapetalae</taxon>
        <taxon>rosids</taxon>
        <taxon>fabids</taxon>
        <taxon>Fabales</taxon>
        <taxon>Fabaceae</taxon>
        <taxon>Papilionoideae</taxon>
        <taxon>50 kb inversion clade</taxon>
        <taxon>NPAAA clade</taxon>
        <taxon>Hologalegina</taxon>
        <taxon>IRL clade</taxon>
        <taxon>Trifolieae</taxon>
        <taxon>Trifolium</taxon>
    </lineage>
</organism>